<organism evidence="2 3">
    <name type="scientific">Oryza meyeriana var. granulata</name>
    <dbReference type="NCBI Taxonomy" id="110450"/>
    <lineage>
        <taxon>Eukaryota</taxon>
        <taxon>Viridiplantae</taxon>
        <taxon>Streptophyta</taxon>
        <taxon>Embryophyta</taxon>
        <taxon>Tracheophyta</taxon>
        <taxon>Spermatophyta</taxon>
        <taxon>Magnoliopsida</taxon>
        <taxon>Liliopsida</taxon>
        <taxon>Poales</taxon>
        <taxon>Poaceae</taxon>
        <taxon>BOP clade</taxon>
        <taxon>Oryzoideae</taxon>
        <taxon>Oryzeae</taxon>
        <taxon>Oryzinae</taxon>
        <taxon>Oryza</taxon>
        <taxon>Oryza meyeriana</taxon>
    </lineage>
</organism>
<reference evidence="2 3" key="1">
    <citation type="submission" date="2019-11" db="EMBL/GenBank/DDBJ databases">
        <title>Whole genome sequence of Oryza granulata.</title>
        <authorList>
            <person name="Li W."/>
        </authorList>
    </citation>
    <scope>NUCLEOTIDE SEQUENCE [LARGE SCALE GENOMIC DNA]</scope>
    <source>
        <strain evidence="3">cv. Menghai</strain>
        <tissue evidence="2">Leaf</tissue>
    </source>
</reference>
<feature type="region of interest" description="Disordered" evidence="1">
    <location>
        <begin position="39"/>
        <end position="66"/>
    </location>
</feature>
<keyword evidence="3" id="KW-1185">Reference proteome</keyword>
<dbReference type="EMBL" id="SPHZ02000005">
    <property type="protein sequence ID" value="KAF0919728.1"/>
    <property type="molecule type" value="Genomic_DNA"/>
</dbReference>
<evidence type="ECO:0000313" key="2">
    <source>
        <dbReference type="EMBL" id="KAF0919728.1"/>
    </source>
</evidence>
<evidence type="ECO:0000313" key="3">
    <source>
        <dbReference type="Proteomes" id="UP000479710"/>
    </source>
</evidence>
<name>A0A6G1E4M0_9ORYZ</name>
<feature type="compositionally biased region" description="Low complexity" evidence="1">
    <location>
        <begin position="49"/>
        <end position="66"/>
    </location>
</feature>
<sequence length="66" mass="6255">MAGGRVLATVRWATACAALLNAAAASTGGAVAAFALRGGAPPRPPLPRGPSGRTSIASATSATSHG</sequence>
<dbReference type="AlphaFoldDB" id="A0A6G1E4M0"/>
<comment type="caution">
    <text evidence="2">The sequence shown here is derived from an EMBL/GenBank/DDBJ whole genome shotgun (WGS) entry which is preliminary data.</text>
</comment>
<gene>
    <name evidence="2" type="ORF">E2562_031071</name>
</gene>
<proteinExistence type="predicted"/>
<accession>A0A6G1E4M0</accession>
<dbReference type="Proteomes" id="UP000479710">
    <property type="component" value="Unassembled WGS sequence"/>
</dbReference>
<evidence type="ECO:0000256" key="1">
    <source>
        <dbReference type="SAM" id="MobiDB-lite"/>
    </source>
</evidence>
<protein>
    <submittedName>
        <fullName evidence="2">Uncharacterized protein</fullName>
    </submittedName>
</protein>